<dbReference type="InterPro" id="IPR010287">
    <property type="entry name" value="DUF892_YciF-like"/>
</dbReference>
<dbReference type="AlphaFoldDB" id="A0ABD6DAQ4"/>
<dbReference type="PANTHER" id="PTHR30565">
    <property type="entry name" value="PROTEIN YCIF"/>
    <property type="match status" value="1"/>
</dbReference>
<dbReference type="InterPro" id="IPR012347">
    <property type="entry name" value="Ferritin-like"/>
</dbReference>
<dbReference type="Gene3D" id="1.20.1260.10">
    <property type="match status" value="1"/>
</dbReference>
<sequence>MTVETLHDKFVYELQQVYYIETELVDILDEMVESTADETISEGFETHQRETAEQARRLEGVFDALDEPTELRQCHALDGLIEDRQAFLDSAVADTDLIDLYNVGAGVKVERLEISAYEGLLTHADRLDLPNEVTEPLEENLDQEEATLKELKGTMSGSTVHQLLGRLMG</sequence>
<name>A0ABD6DAQ4_9EURY</name>
<dbReference type="SUPFAM" id="SSF47240">
    <property type="entry name" value="Ferritin-like"/>
    <property type="match status" value="1"/>
</dbReference>
<organism evidence="1 2">
    <name type="scientific">Halohasta litorea</name>
    <dbReference type="NCBI Taxonomy" id="869891"/>
    <lineage>
        <taxon>Archaea</taxon>
        <taxon>Methanobacteriati</taxon>
        <taxon>Methanobacteriota</taxon>
        <taxon>Stenosarchaea group</taxon>
        <taxon>Halobacteria</taxon>
        <taxon>Halobacteriales</taxon>
        <taxon>Haloferacaceae</taxon>
        <taxon>Halohasta</taxon>
    </lineage>
</organism>
<dbReference type="InterPro" id="IPR009078">
    <property type="entry name" value="Ferritin-like_SF"/>
</dbReference>
<dbReference type="InterPro" id="IPR047114">
    <property type="entry name" value="YciF"/>
</dbReference>
<keyword evidence="2" id="KW-1185">Reference proteome</keyword>
<evidence type="ECO:0000313" key="2">
    <source>
        <dbReference type="Proteomes" id="UP001597052"/>
    </source>
</evidence>
<dbReference type="Proteomes" id="UP001597052">
    <property type="component" value="Unassembled WGS sequence"/>
</dbReference>
<evidence type="ECO:0000313" key="1">
    <source>
        <dbReference type="EMBL" id="MFD1643108.1"/>
    </source>
</evidence>
<dbReference type="PANTHER" id="PTHR30565:SF9">
    <property type="entry name" value="PROTEIN YCIF"/>
    <property type="match status" value="1"/>
</dbReference>
<proteinExistence type="predicted"/>
<dbReference type="Pfam" id="PF05974">
    <property type="entry name" value="DUF892"/>
    <property type="match status" value="1"/>
</dbReference>
<dbReference type="EMBL" id="JBHUDM010000004">
    <property type="protein sequence ID" value="MFD1643108.1"/>
    <property type="molecule type" value="Genomic_DNA"/>
</dbReference>
<gene>
    <name evidence="1" type="ORF">ACFSBW_14620</name>
</gene>
<reference evidence="1 2" key="1">
    <citation type="journal article" date="2019" name="Int. J. Syst. Evol. Microbiol.">
        <title>The Global Catalogue of Microorganisms (GCM) 10K type strain sequencing project: providing services to taxonomists for standard genome sequencing and annotation.</title>
        <authorList>
            <consortium name="The Broad Institute Genomics Platform"/>
            <consortium name="The Broad Institute Genome Sequencing Center for Infectious Disease"/>
            <person name="Wu L."/>
            <person name="Ma J."/>
        </authorList>
    </citation>
    <scope>NUCLEOTIDE SEQUENCE [LARGE SCALE GENOMIC DNA]</scope>
    <source>
        <strain evidence="1 2">CGMCC 1.10593</strain>
    </source>
</reference>
<protein>
    <submittedName>
        <fullName evidence="1">Ferritin-like domain-containing protein</fullName>
    </submittedName>
</protein>
<comment type="caution">
    <text evidence="1">The sequence shown here is derived from an EMBL/GenBank/DDBJ whole genome shotgun (WGS) entry which is preliminary data.</text>
</comment>
<dbReference type="RefSeq" id="WP_256396366.1">
    <property type="nucleotide sequence ID" value="NZ_JANHDJ010000004.1"/>
</dbReference>
<accession>A0ABD6DAQ4</accession>